<evidence type="ECO:0000313" key="1">
    <source>
        <dbReference type="EMBL" id="AKB62546.1"/>
    </source>
</evidence>
<dbReference type="PROSITE" id="PS51257">
    <property type="entry name" value="PROKAR_LIPOPROTEIN"/>
    <property type="match status" value="1"/>
</dbReference>
<reference evidence="1 2" key="1">
    <citation type="submission" date="2014-07" db="EMBL/GenBank/DDBJ databases">
        <title>Methanogenic archaea and the global carbon cycle.</title>
        <authorList>
            <person name="Henriksen J.R."/>
            <person name="Luke J."/>
            <person name="Reinhart S."/>
            <person name="Benedict M.N."/>
            <person name="Youngblut N.D."/>
            <person name="Metcalf M.E."/>
            <person name="Whitaker R.J."/>
            <person name="Metcalf W.W."/>
        </authorList>
    </citation>
    <scope>NUCLEOTIDE SEQUENCE [LARGE SCALE GENOMIC DNA]</scope>
    <source>
        <strain evidence="1 2">SarPi</strain>
    </source>
</reference>
<gene>
    <name evidence="1" type="ORF">MSMAP_2561</name>
</gene>
<dbReference type="Proteomes" id="UP000033116">
    <property type="component" value="Chromosome"/>
</dbReference>
<sequence length="262" mass="28412">MKKLLSLLLLISVIIISGCASTIKANSPVSPEELVVSIEPLVMKEFNEQDVSVKVLNNNSTQKIDSVSVSSFDPFTIVGPSPQINIPAESKAALSFRVMAPSFEKNTSMLTVSYASGIDEKEQPIIRTKVVPVQMVVLPDAKLQFVGFAESMDNLRKSPPVSAWETKKGENITVKFSVKNHGQSTIAGNSMYVVVDIENKMIGNSSTVNITEAMAKGGTSYTRGVELPVQKDAPNGETNVYVNLMKGDYLLDSQTLVLKVKL</sequence>
<protein>
    <submittedName>
        <fullName evidence="1">Uncharacterized protein</fullName>
    </submittedName>
</protein>
<dbReference type="RefSeq" id="WP_011033923.1">
    <property type="nucleotide sequence ID" value="NZ_CP009511.1"/>
</dbReference>
<name>A0A0E3LSX8_METMZ</name>
<dbReference type="AlphaFoldDB" id="A0A0E3LSX8"/>
<organism evidence="1 2">
    <name type="scientific">Methanosarcina mazei SarPi</name>
    <dbReference type="NCBI Taxonomy" id="1434115"/>
    <lineage>
        <taxon>Archaea</taxon>
        <taxon>Methanobacteriati</taxon>
        <taxon>Methanobacteriota</taxon>
        <taxon>Stenosarchaea group</taxon>
        <taxon>Methanomicrobia</taxon>
        <taxon>Methanosarcinales</taxon>
        <taxon>Methanosarcinaceae</taxon>
        <taxon>Methanosarcina</taxon>
    </lineage>
</organism>
<evidence type="ECO:0000313" key="2">
    <source>
        <dbReference type="Proteomes" id="UP000033116"/>
    </source>
</evidence>
<dbReference type="PATRIC" id="fig|1434115.4.peg.3265"/>
<dbReference type="HOGENOM" id="CLU_1207632_0_0_2"/>
<accession>A0A0E3LSX8</accession>
<dbReference type="EMBL" id="CP009511">
    <property type="protein sequence ID" value="AKB62546.1"/>
    <property type="molecule type" value="Genomic_DNA"/>
</dbReference>
<proteinExistence type="predicted"/>
<dbReference type="GeneID" id="24865845"/>